<dbReference type="RefSeq" id="WP_013766238.1">
    <property type="nucleotide sequence ID" value="NC_015510.1"/>
</dbReference>
<dbReference type="EMBL" id="CP002691">
    <property type="protein sequence ID" value="AEE51699.1"/>
    <property type="molecule type" value="Genomic_DNA"/>
</dbReference>
<dbReference type="eggNOG" id="COG3631">
    <property type="taxonomic scope" value="Bacteria"/>
</dbReference>
<gene>
    <name evidence="2" type="ordered locus">Halhy_3848</name>
</gene>
<dbReference type="SUPFAM" id="SSF54427">
    <property type="entry name" value="NTF2-like"/>
    <property type="match status" value="1"/>
</dbReference>
<evidence type="ECO:0000259" key="1">
    <source>
        <dbReference type="Pfam" id="PF12680"/>
    </source>
</evidence>
<dbReference type="HOGENOM" id="CLU_153092_0_0_10"/>
<dbReference type="InterPro" id="IPR032710">
    <property type="entry name" value="NTF2-like_dom_sf"/>
</dbReference>
<accession>F4L292</accession>
<dbReference type="Gene3D" id="3.10.450.50">
    <property type="match status" value="1"/>
</dbReference>
<dbReference type="Proteomes" id="UP000008461">
    <property type="component" value="Chromosome"/>
</dbReference>
<proteinExistence type="predicted"/>
<dbReference type="KEGG" id="hhy:Halhy_3848"/>
<sequence>MSGLEIVQMYYQCFNNQDWSGMLALLHPHIRHEANQGEAQIGIEAFRAFLNHMDECYAEKLSDFTYFTEPSGQRVAVEFTVTGVYKKTDGDLPAAHGQTYVLPVGAFLELADDKIVRVTNYYNLPLWIRKVEMLEG</sequence>
<name>F4L292_HALH1</name>
<keyword evidence="3" id="KW-1185">Reference proteome</keyword>
<organism evidence="2 3">
    <name type="scientific">Haliscomenobacter hydrossis (strain ATCC 27775 / DSM 1100 / LMG 10767 / O)</name>
    <dbReference type="NCBI Taxonomy" id="760192"/>
    <lineage>
        <taxon>Bacteria</taxon>
        <taxon>Pseudomonadati</taxon>
        <taxon>Bacteroidota</taxon>
        <taxon>Saprospiria</taxon>
        <taxon>Saprospirales</taxon>
        <taxon>Haliscomenobacteraceae</taxon>
        <taxon>Haliscomenobacter</taxon>
    </lineage>
</organism>
<protein>
    <recommendedName>
        <fullName evidence="1">SnoaL-like domain-containing protein</fullName>
    </recommendedName>
</protein>
<dbReference type="Pfam" id="PF12680">
    <property type="entry name" value="SnoaL_2"/>
    <property type="match status" value="1"/>
</dbReference>
<feature type="domain" description="SnoaL-like" evidence="1">
    <location>
        <begin position="7"/>
        <end position="118"/>
    </location>
</feature>
<dbReference type="STRING" id="760192.Halhy_3848"/>
<reference key="2">
    <citation type="submission" date="2011-04" db="EMBL/GenBank/DDBJ databases">
        <title>Complete sequence of chromosome of Haliscomenobacter hydrossis DSM 1100.</title>
        <authorList>
            <consortium name="US DOE Joint Genome Institute (JGI-PGF)"/>
            <person name="Lucas S."/>
            <person name="Han J."/>
            <person name="Lapidus A."/>
            <person name="Bruce D."/>
            <person name="Goodwin L."/>
            <person name="Pitluck S."/>
            <person name="Peters L."/>
            <person name="Kyrpides N."/>
            <person name="Mavromatis K."/>
            <person name="Ivanova N."/>
            <person name="Ovchinnikova G."/>
            <person name="Pagani I."/>
            <person name="Daligault H."/>
            <person name="Detter J.C."/>
            <person name="Han C."/>
            <person name="Land M."/>
            <person name="Hauser L."/>
            <person name="Markowitz V."/>
            <person name="Cheng J.-F."/>
            <person name="Hugenholtz P."/>
            <person name="Woyke T."/>
            <person name="Wu D."/>
            <person name="Verbarg S."/>
            <person name="Frueling A."/>
            <person name="Brambilla E."/>
            <person name="Klenk H.-P."/>
            <person name="Eisen J.A."/>
        </authorList>
    </citation>
    <scope>NUCLEOTIDE SEQUENCE</scope>
    <source>
        <strain>DSM 1100</strain>
    </source>
</reference>
<dbReference type="OrthoDB" id="582835at2"/>
<dbReference type="AlphaFoldDB" id="F4L292"/>
<evidence type="ECO:0000313" key="2">
    <source>
        <dbReference type="EMBL" id="AEE51699.1"/>
    </source>
</evidence>
<reference evidence="2 3" key="1">
    <citation type="journal article" date="2011" name="Stand. Genomic Sci.">
        <title>Complete genome sequence of Haliscomenobacter hydrossis type strain (O).</title>
        <authorList>
            <consortium name="US DOE Joint Genome Institute (JGI-PGF)"/>
            <person name="Daligault H."/>
            <person name="Lapidus A."/>
            <person name="Zeytun A."/>
            <person name="Nolan M."/>
            <person name="Lucas S."/>
            <person name="Del Rio T.G."/>
            <person name="Tice H."/>
            <person name="Cheng J.F."/>
            <person name="Tapia R."/>
            <person name="Han C."/>
            <person name="Goodwin L."/>
            <person name="Pitluck S."/>
            <person name="Liolios K."/>
            <person name="Pagani I."/>
            <person name="Ivanova N."/>
            <person name="Huntemann M."/>
            <person name="Mavromatis K."/>
            <person name="Mikhailova N."/>
            <person name="Pati A."/>
            <person name="Chen A."/>
            <person name="Palaniappan K."/>
            <person name="Land M."/>
            <person name="Hauser L."/>
            <person name="Brambilla E.M."/>
            <person name="Rohde M."/>
            <person name="Verbarg S."/>
            <person name="Goker M."/>
            <person name="Bristow J."/>
            <person name="Eisen J.A."/>
            <person name="Markowitz V."/>
            <person name="Hugenholtz P."/>
            <person name="Kyrpides N.C."/>
            <person name="Klenk H.P."/>
            <person name="Woyke T."/>
        </authorList>
    </citation>
    <scope>NUCLEOTIDE SEQUENCE [LARGE SCALE GENOMIC DNA]</scope>
    <source>
        <strain evidence="3">ATCC 27775 / DSM 1100 / LMG 10767 / O</strain>
    </source>
</reference>
<evidence type="ECO:0000313" key="3">
    <source>
        <dbReference type="Proteomes" id="UP000008461"/>
    </source>
</evidence>
<dbReference type="InterPro" id="IPR037401">
    <property type="entry name" value="SnoaL-like"/>
</dbReference>